<dbReference type="RefSeq" id="WP_354699876.1">
    <property type="nucleotide sequence ID" value="NZ_CP114014.1"/>
</dbReference>
<dbReference type="KEGG" id="parq:DSM112329_00134"/>
<evidence type="ECO:0000256" key="1">
    <source>
        <dbReference type="SAM" id="SignalP"/>
    </source>
</evidence>
<dbReference type="InterPro" id="IPR023346">
    <property type="entry name" value="Lysozyme-like_dom_sf"/>
</dbReference>
<sequence>MTALRRRRLRAGVLLLLAVLVGAGGALALTSGGDGDDDARGAGGVSIPADGLVQLPEIERSPGDLLPGSAEGEGVDPLRYTDALRADRERRAAAGLAHVLYAKSPGGAVATARRVAALRPRIDAAATAGGIDPDALEGIVFLESAGRPDALANPRDLSGAAGLTQILAETGTNLLGLKVDVAASARLTRGIARGRKVAARRRERARIDERFDPVKALAATVRYLKLGAEKLGDDPELAIVSYHMGIGNLQTALKRYDGGDDVSYAELYFGSSPVDHREAYEFLRSLGDDSSTYLWRVKAAQSIMATYRSDPAELAEQSELQLNKNSAEEVLHPEFSVPEFKDPFELGRAQAAGDLVRLQADRLARYGLVISPAMGEFAPRFKQSKRLYRALRPEALAVLLYIGAATQGISGNGPLVVTSSIRDRPYQKALTRSNIQATKAYSLHTTGFTFDIARQYVSPAQSLAFQYALDRLTALNLIAWVREPAAIHITVSSKVSGLLPLLGAGAPVPAPAVAAKATTGRKPSG</sequence>
<protein>
    <recommendedName>
        <fullName evidence="2">Transglycosylase SLT domain-containing protein</fullName>
    </recommendedName>
</protein>
<evidence type="ECO:0000313" key="3">
    <source>
        <dbReference type="EMBL" id="XAY03322.1"/>
    </source>
</evidence>
<accession>A0AAU7AP98</accession>
<name>A0AAU7AP98_9ACTN</name>
<evidence type="ECO:0000259" key="2">
    <source>
        <dbReference type="Pfam" id="PF01464"/>
    </source>
</evidence>
<feature type="signal peptide" evidence="1">
    <location>
        <begin position="1"/>
        <end position="28"/>
    </location>
</feature>
<dbReference type="EMBL" id="CP114014">
    <property type="protein sequence ID" value="XAY03322.1"/>
    <property type="molecule type" value="Genomic_DNA"/>
</dbReference>
<dbReference type="AlphaFoldDB" id="A0AAU7AP98"/>
<gene>
    <name evidence="3" type="ORF">DSM112329_00134</name>
</gene>
<reference evidence="3" key="1">
    <citation type="submission" date="2022-12" db="EMBL/GenBank/DDBJ databases">
        <title>Paraconexibacter alkalitolerans sp. nov. and Baekduia alba sp. nov., isolated from soil and emended description of the genera Paraconexibacter (Chun et al., 2020) and Baekduia (An et al., 2020).</title>
        <authorList>
            <person name="Vieira S."/>
            <person name="Huber K.J."/>
            <person name="Geppert A."/>
            <person name="Wolf J."/>
            <person name="Neumann-Schaal M."/>
            <person name="Muesken M."/>
            <person name="Overmann J."/>
        </authorList>
    </citation>
    <scope>NUCLEOTIDE SEQUENCE</scope>
    <source>
        <strain evidence="3">AEG42_29</strain>
    </source>
</reference>
<dbReference type="InterPro" id="IPR008258">
    <property type="entry name" value="Transglycosylase_SLT_dom_1"/>
</dbReference>
<dbReference type="Pfam" id="PF01464">
    <property type="entry name" value="SLT"/>
    <property type="match status" value="1"/>
</dbReference>
<dbReference type="Gene3D" id="1.10.530.10">
    <property type="match status" value="1"/>
</dbReference>
<keyword evidence="1" id="KW-0732">Signal</keyword>
<proteinExistence type="predicted"/>
<feature type="chain" id="PRO_5043896394" description="Transglycosylase SLT domain-containing protein" evidence="1">
    <location>
        <begin position="29"/>
        <end position="525"/>
    </location>
</feature>
<feature type="domain" description="Transglycosylase SLT" evidence="2">
    <location>
        <begin position="122"/>
        <end position="257"/>
    </location>
</feature>
<dbReference type="Pfam" id="PF18979">
    <property type="entry name" value="DUF5715"/>
    <property type="match status" value="1"/>
</dbReference>
<dbReference type="InterPro" id="IPR043769">
    <property type="entry name" value="DUF5715"/>
</dbReference>
<organism evidence="3">
    <name type="scientific">Paraconexibacter sp. AEG42_29</name>
    <dbReference type="NCBI Taxonomy" id="2997339"/>
    <lineage>
        <taxon>Bacteria</taxon>
        <taxon>Bacillati</taxon>
        <taxon>Actinomycetota</taxon>
        <taxon>Thermoleophilia</taxon>
        <taxon>Solirubrobacterales</taxon>
        <taxon>Paraconexibacteraceae</taxon>
        <taxon>Paraconexibacter</taxon>
    </lineage>
</organism>
<dbReference type="SUPFAM" id="SSF53955">
    <property type="entry name" value="Lysozyme-like"/>
    <property type="match status" value="1"/>
</dbReference>